<reference evidence="1" key="1">
    <citation type="journal article" date="2021" name="Environ. Microbiol.">
        <title>Gene family expansions and transcriptome signatures uncover fungal adaptations to wood decay.</title>
        <authorList>
            <person name="Hage H."/>
            <person name="Miyauchi S."/>
            <person name="Viragh M."/>
            <person name="Drula E."/>
            <person name="Min B."/>
            <person name="Chaduli D."/>
            <person name="Navarro D."/>
            <person name="Favel A."/>
            <person name="Norest M."/>
            <person name="Lesage-Meessen L."/>
            <person name="Balint B."/>
            <person name="Merenyi Z."/>
            <person name="de Eugenio L."/>
            <person name="Morin E."/>
            <person name="Martinez A.T."/>
            <person name="Baldrian P."/>
            <person name="Stursova M."/>
            <person name="Martinez M.J."/>
            <person name="Novotny C."/>
            <person name="Magnuson J.K."/>
            <person name="Spatafora J.W."/>
            <person name="Maurice S."/>
            <person name="Pangilinan J."/>
            <person name="Andreopoulos W."/>
            <person name="LaButti K."/>
            <person name="Hundley H."/>
            <person name="Na H."/>
            <person name="Kuo A."/>
            <person name="Barry K."/>
            <person name="Lipzen A."/>
            <person name="Henrissat B."/>
            <person name="Riley R."/>
            <person name="Ahrendt S."/>
            <person name="Nagy L.G."/>
            <person name="Grigoriev I.V."/>
            <person name="Martin F."/>
            <person name="Rosso M.N."/>
        </authorList>
    </citation>
    <scope>NUCLEOTIDE SEQUENCE</scope>
    <source>
        <strain evidence="1">CBS 384.51</strain>
    </source>
</reference>
<name>A0ACB8U411_9APHY</name>
<gene>
    <name evidence="1" type="ORF">BDY19DRAFT_985088</name>
</gene>
<accession>A0ACB8U411</accession>
<protein>
    <submittedName>
        <fullName evidence="1">S-adenosyl-L-methionine-dependent methyltransferase</fullName>
    </submittedName>
</protein>
<dbReference type="Proteomes" id="UP001055072">
    <property type="component" value="Unassembled WGS sequence"/>
</dbReference>
<evidence type="ECO:0000313" key="2">
    <source>
        <dbReference type="Proteomes" id="UP001055072"/>
    </source>
</evidence>
<keyword evidence="1" id="KW-0489">Methyltransferase</keyword>
<keyword evidence="1" id="KW-0808">Transferase</keyword>
<sequence length="612" mass="67742">MPQAQPTTPPAVRGTGGTTAAAHVLSILLLFGLSIATYAYERTLTPLYGFAPTRLHMNKIVWGSAILGTFLPVFSAWTSFFVTGIILCAMPQAAYWAALYSGRYGDPVWGPVSTHVATLGPLLYFGFTVVKELQKGIDTSSIMGAPTQAITLPTCRMAVMTLQDLWPLVPYLREASERDIFVYIGTIAIVVWAVAPFLPKLDFDESSPRSQSQSSGSGNLLRFAVLPLLPYIFNSVHSPTLPKPLTEPWTHPNAPLRILSSVMSPYSGVVVVGEILPPTAADIASGNVHEPHSMRYLRAGHSLLGGVWTGERSYRRDGKGSLGHDANLNPIGDSIYSAFIIQEAARLVETFEKREHESALFIGLGTGIAAQSFIKHNISTTIVELDPAVYDAATEYFGLVVPEKDKVAIADARSWVTERSRNVTGAEVQSPEGLFDYVVHDVFSGGGVPGHLFTQPFWRVLNKIIKPEGVVAVNVAGKLDSDSLKSIVVTLKSIFPQCRAFHDSMEGHPEEELRAEFINWVFFCTQTSRPITLRPSVEADYLQSFLREKVLSTITQREFDLDTITKDLEPRELRRLTLTDEHNPLMEWQEAEAVHHWKLMRDVLPNVYWETY</sequence>
<comment type="caution">
    <text evidence="1">The sequence shown here is derived from an EMBL/GenBank/DDBJ whole genome shotgun (WGS) entry which is preliminary data.</text>
</comment>
<keyword evidence="2" id="KW-1185">Reference proteome</keyword>
<dbReference type="EMBL" id="MU274911">
    <property type="protein sequence ID" value="KAI0089083.1"/>
    <property type="molecule type" value="Genomic_DNA"/>
</dbReference>
<proteinExistence type="predicted"/>
<organism evidence="1 2">
    <name type="scientific">Irpex rosettiformis</name>
    <dbReference type="NCBI Taxonomy" id="378272"/>
    <lineage>
        <taxon>Eukaryota</taxon>
        <taxon>Fungi</taxon>
        <taxon>Dikarya</taxon>
        <taxon>Basidiomycota</taxon>
        <taxon>Agaricomycotina</taxon>
        <taxon>Agaricomycetes</taxon>
        <taxon>Polyporales</taxon>
        <taxon>Irpicaceae</taxon>
        <taxon>Irpex</taxon>
    </lineage>
</organism>
<evidence type="ECO:0000313" key="1">
    <source>
        <dbReference type="EMBL" id="KAI0089083.1"/>
    </source>
</evidence>